<dbReference type="Proteomes" id="UP000316621">
    <property type="component" value="Chromosome 5"/>
</dbReference>
<evidence type="ECO:0000313" key="2">
    <source>
        <dbReference type="Proteomes" id="UP000316621"/>
    </source>
</evidence>
<organism evidence="1 2">
    <name type="scientific">Papaver somniferum</name>
    <name type="common">Opium poppy</name>
    <dbReference type="NCBI Taxonomy" id="3469"/>
    <lineage>
        <taxon>Eukaryota</taxon>
        <taxon>Viridiplantae</taxon>
        <taxon>Streptophyta</taxon>
        <taxon>Embryophyta</taxon>
        <taxon>Tracheophyta</taxon>
        <taxon>Spermatophyta</taxon>
        <taxon>Magnoliopsida</taxon>
        <taxon>Ranunculales</taxon>
        <taxon>Papaveraceae</taxon>
        <taxon>Papaveroideae</taxon>
        <taxon>Papaver</taxon>
    </lineage>
</organism>
<accession>A0A4Y7JG66</accession>
<proteinExistence type="predicted"/>
<dbReference type="Gramene" id="RZC60083">
    <property type="protein sequence ID" value="RZC60083"/>
    <property type="gene ID" value="C5167_021845"/>
</dbReference>
<dbReference type="EMBL" id="CM010719">
    <property type="protein sequence ID" value="RZC60083.1"/>
    <property type="molecule type" value="Genomic_DNA"/>
</dbReference>
<gene>
    <name evidence="1" type="ORF">C5167_021845</name>
</gene>
<sequence>MKCTKALNILDANYKILLTKSPNYAIFQRKTKSKAYWKYKLPSVTNEFVTLNWINDLRSKLDTTRKIKNLDNMDANSLVVAAAVTPKRVIQQIYTLYSR</sequence>
<keyword evidence="2" id="KW-1185">Reference proteome</keyword>
<dbReference type="AlphaFoldDB" id="A0A4Y7JG66"/>
<evidence type="ECO:0000313" key="1">
    <source>
        <dbReference type="EMBL" id="RZC60083.1"/>
    </source>
</evidence>
<name>A0A4Y7JG66_PAPSO</name>
<protein>
    <submittedName>
        <fullName evidence="1">Uncharacterized protein</fullName>
    </submittedName>
</protein>
<reference evidence="1 2" key="1">
    <citation type="journal article" date="2018" name="Science">
        <title>The opium poppy genome and morphinan production.</title>
        <authorList>
            <person name="Guo L."/>
            <person name="Winzer T."/>
            <person name="Yang X."/>
            <person name="Li Y."/>
            <person name="Ning Z."/>
            <person name="He Z."/>
            <person name="Teodor R."/>
            <person name="Lu Y."/>
            <person name="Bowser T.A."/>
            <person name="Graham I.A."/>
            <person name="Ye K."/>
        </authorList>
    </citation>
    <scope>NUCLEOTIDE SEQUENCE [LARGE SCALE GENOMIC DNA]</scope>
    <source>
        <strain evidence="2">cv. HN1</strain>
        <tissue evidence="1">Leaves</tissue>
    </source>
</reference>